<protein>
    <submittedName>
        <fullName evidence="2">Uncharacterized protein</fullName>
    </submittedName>
</protein>
<feature type="transmembrane region" description="Helical" evidence="1">
    <location>
        <begin position="12"/>
        <end position="30"/>
    </location>
</feature>
<keyword evidence="1" id="KW-1133">Transmembrane helix</keyword>
<reference evidence="2" key="1">
    <citation type="journal article" date="2021" name="Proc. Natl. Acad. Sci. U.S.A.">
        <title>A Catalog of Tens of Thousands of Viruses from Human Metagenomes Reveals Hidden Associations with Chronic Diseases.</title>
        <authorList>
            <person name="Tisza M.J."/>
            <person name="Buck C.B."/>
        </authorList>
    </citation>
    <scope>NUCLEOTIDE SEQUENCE</scope>
    <source>
        <strain evidence="2">Ctxjx4</strain>
    </source>
</reference>
<accession>A0A8S5M2P5</accession>
<keyword evidence="1" id="KW-0812">Transmembrane</keyword>
<name>A0A8S5M2P5_9CAUD</name>
<evidence type="ECO:0000256" key="1">
    <source>
        <dbReference type="SAM" id="Phobius"/>
    </source>
</evidence>
<organism evidence="2">
    <name type="scientific">Siphoviridae sp. ctxjx4</name>
    <dbReference type="NCBI Taxonomy" id="2826522"/>
    <lineage>
        <taxon>Viruses</taxon>
        <taxon>Duplodnaviria</taxon>
        <taxon>Heunggongvirae</taxon>
        <taxon>Uroviricota</taxon>
        <taxon>Caudoviricetes</taxon>
    </lineage>
</organism>
<dbReference type="EMBL" id="BK014799">
    <property type="protein sequence ID" value="DAD76351.1"/>
    <property type="molecule type" value="Genomic_DNA"/>
</dbReference>
<keyword evidence="1" id="KW-0472">Membrane</keyword>
<evidence type="ECO:0000313" key="2">
    <source>
        <dbReference type="EMBL" id="DAD76351.1"/>
    </source>
</evidence>
<proteinExistence type="predicted"/>
<sequence>MSCCTKIGGYINLYLCILTNALFTFIILYSKK</sequence>